<dbReference type="Proteomes" id="UP001172684">
    <property type="component" value="Unassembled WGS sequence"/>
</dbReference>
<sequence length="103" mass="11391">MTNAVPAIIKAISPDSEDNGADDADNTDVSDELSAEESNLKHLCEHVETLPVGKIQAEQRERVAIQHLRVLIENQRKLCEANGDLRNIIGLWEQPFKAACLCL</sequence>
<keyword evidence="3" id="KW-1185">Reference proteome</keyword>
<feature type="region of interest" description="Disordered" evidence="1">
    <location>
        <begin position="1"/>
        <end position="36"/>
    </location>
</feature>
<name>A0ABQ9NUT2_9PEZI</name>
<gene>
    <name evidence="2" type="ORF">H2201_004001</name>
</gene>
<evidence type="ECO:0000313" key="2">
    <source>
        <dbReference type="EMBL" id="KAJ9665877.1"/>
    </source>
</evidence>
<evidence type="ECO:0000313" key="3">
    <source>
        <dbReference type="Proteomes" id="UP001172684"/>
    </source>
</evidence>
<dbReference type="EMBL" id="JAPDRL010000024">
    <property type="protein sequence ID" value="KAJ9665877.1"/>
    <property type="molecule type" value="Genomic_DNA"/>
</dbReference>
<organism evidence="2 3">
    <name type="scientific">Coniosporium apollinis</name>
    <dbReference type="NCBI Taxonomy" id="61459"/>
    <lineage>
        <taxon>Eukaryota</taxon>
        <taxon>Fungi</taxon>
        <taxon>Dikarya</taxon>
        <taxon>Ascomycota</taxon>
        <taxon>Pezizomycotina</taxon>
        <taxon>Dothideomycetes</taxon>
        <taxon>Dothideomycetes incertae sedis</taxon>
        <taxon>Coniosporium</taxon>
    </lineage>
</organism>
<evidence type="ECO:0000256" key="1">
    <source>
        <dbReference type="SAM" id="MobiDB-lite"/>
    </source>
</evidence>
<proteinExistence type="predicted"/>
<protein>
    <submittedName>
        <fullName evidence="2">Uncharacterized protein</fullName>
    </submittedName>
</protein>
<reference evidence="2" key="1">
    <citation type="submission" date="2022-10" db="EMBL/GenBank/DDBJ databases">
        <title>Culturing micro-colonial fungi from biological soil crusts in the Mojave desert and describing Neophaeococcomyces mojavensis, and introducing the new genera and species Taxawa tesnikishii.</title>
        <authorList>
            <person name="Kurbessoian T."/>
            <person name="Stajich J.E."/>
        </authorList>
    </citation>
    <scope>NUCLEOTIDE SEQUENCE</scope>
    <source>
        <strain evidence="2">TK_1</strain>
    </source>
</reference>
<comment type="caution">
    <text evidence="2">The sequence shown here is derived from an EMBL/GenBank/DDBJ whole genome shotgun (WGS) entry which is preliminary data.</text>
</comment>
<feature type="compositionally biased region" description="Acidic residues" evidence="1">
    <location>
        <begin position="15"/>
        <end position="35"/>
    </location>
</feature>
<accession>A0ABQ9NUT2</accession>